<dbReference type="NCBIfam" id="TIGR04126">
    <property type="entry name" value="PGF_CTERM"/>
    <property type="match status" value="1"/>
</dbReference>
<keyword evidence="1" id="KW-0732">Signal</keyword>
<feature type="domain" description="DUF7827" evidence="5">
    <location>
        <begin position="185"/>
        <end position="283"/>
    </location>
</feature>
<dbReference type="GeneID" id="84215490"/>
<feature type="transmembrane region" description="Helical" evidence="3">
    <location>
        <begin position="754"/>
        <end position="772"/>
    </location>
</feature>
<feature type="compositionally biased region" description="Acidic residues" evidence="2">
    <location>
        <begin position="674"/>
        <end position="749"/>
    </location>
</feature>
<feature type="region of interest" description="Disordered" evidence="2">
    <location>
        <begin position="673"/>
        <end position="756"/>
    </location>
</feature>
<dbReference type="InterPro" id="IPR057149">
    <property type="entry name" value="DUF7827"/>
</dbReference>
<dbReference type="Proteomes" id="UP001224926">
    <property type="component" value="Chromosome"/>
</dbReference>
<evidence type="ECO:0000256" key="2">
    <source>
        <dbReference type="SAM" id="MobiDB-lite"/>
    </source>
</evidence>
<evidence type="ECO:0000313" key="6">
    <source>
        <dbReference type="EMBL" id="WMT06894.1"/>
    </source>
</evidence>
<dbReference type="Pfam" id="PF25162">
    <property type="entry name" value="DUF7827"/>
    <property type="match status" value="1"/>
</dbReference>
<dbReference type="GO" id="GO:0005886">
    <property type="term" value="C:plasma membrane"/>
    <property type="evidence" value="ECO:0007669"/>
    <property type="project" value="UniProtKB-SubCell"/>
</dbReference>
<evidence type="ECO:0000256" key="3">
    <source>
        <dbReference type="SAM" id="Phobius"/>
    </source>
</evidence>
<keyword evidence="3" id="KW-0472">Membrane</keyword>
<accession>A0AAF0PCC3</accession>
<dbReference type="EMBL" id="CP101873">
    <property type="protein sequence ID" value="WMT06894.1"/>
    <property type="molecule type" value="Genomic_DNA"/>
</dbReference>
<sequence length="776" mass="82826">MADTFEVRVQDLSAEFGDDQVTDAGPNAETDLTLESTRGTYTTNVSADGDLSDAELFDILVDQETAQDPYAAQGVTISDTIENNNNLNSLSDYIDTVVEQGNNDRASADNIDNAQTFGSLNVALYAEDEDDDTAAHDEKVALVQNTDLDEETIDFAGIDEGDYTVDFNVSDTEASATADITVSESDAEASFDQSVYSQSAGDLQQFTVELEDTDNAYVQLGDEEAGYIDILYIEDDNDDDEVTFWLNTRAAGAETMGGTPVQEGQVVYSDDDIVNSMNYNPGTVAATFYDEDTDSTFGADGTAEADYRSYLDDLDLINTNNGEDQFDQLVRPMQPATYELTVDENGQFISEDGESTVNNEIGYATLDLTAPQLGDVTTWVGPSENADDTSDISELQNNLVERENVAIDDQLVINAEASGIYGAMNLQSDDPYSALGDGFEASTLQDVDDLPGEGVNIAIEDSTTTGNQEPNQLDLANADSDEVWILTNHVSGEMYIVVDTSDEPFTSSIDDGDQFDVEIEYETHEDDRFKFGDNGAGENRDLLGGADGNGNDAAFPYYSADSTQSTSATFTFEDAEATFDNVNDDGNVEIENGEDVVISGETNVAPGTDADLRVTNADDTSSFLENPEVTVNDDGTFESASVDFSDREVGEEANLNFRISGSSVDDATGVFVEETSDDDGEDDGNETDGEDGTDEKDGEDGTDDGEDGTDEKDGEDGTDDGEDGTDDGEDGTDDGEDGTDDGEDGDDGGDGTPGFGVGVALVALLGAAMLALRRQN</sequence>
<dbReference type="Pfam" id="PF18204">
    <property type="entry name" value="PGF-CTERM"/>
    <property type="match status" value="1"/>
</dbReference>
<dbReference type="InterPro" id="IPR026371">
    <property type="entry name" value="PGF_CTERM"/>
</dbReference>
<feature type="domain" description="PGF-CTERM archaeal protein-sorting signal" evidence="4">
    <location>
        <begin position="752"/>
        <end position="774"/>
    </location>
</feature>
<evidence type="ECO:0000256" key="1">
    <source>
        <dbReference type="ARBA" id="ARBA00022729"/>
    </source>
</evidence>
<dbReference type="NCBIfam" id="NF045517">
    <property type="entry name" value="halo_surf_dom"/>
    <property type="match status" value="1"/>
</dbReference>
<gene>
    <name evidence="6" type="ORF">NP511_16075</name>
</gene>
<dbReference type="RefSeq" id="WP_308986942.1">
    <property type="nucleotide sequence ID" value="NZ_CP101873.1"/>
</dbReference>
<keyword evidence="7" id="KW-1185">Reference proteome</keyword>
<organism evidence="6 7">
    <name type="scientific">Natrinema thermotolerans</name>
    <dbReference type="NCBI Taxonomy" id="121872"/>
    <lineage>
        <taxon>Archaea</taxon>
        <taxon>Methanobacteriati</taxon>
        <taxon>Methanobacteriota</taxon>
        <taxon>Stenosarchaea group</taxon>
        <taxon>Halobacteria</taxon>
        <taxon>Halobacteriales</taxon>
        <taxon>Natrialbaceae</taxon>
        <taxon>Natrinema</taxon>
    </lineage>
</organism>
<evidence type="ECO:0000313" key="7">
    <source>
        <dbReference type="Proteomes" id="UP001224926"/>
    </source>
</evidence>
<keyword evidence="3" id="KW-0812">Transmembrane</keyword>
<evidence type="ECO:0000259" key="4">
    <source>
        <dbReference type="Pfam" id="PF18204"/>
    </source>
</evidence>
<name>A0AAF0PCC3_9EURY</name>
<proteinExistence type="predicted"/>
<dbReference type="AlphaFoldDB" id="A0AAF0PCC3"/>
<dbReference type="GO" id="GO:0030115">
    <property type="term" value="C:S-layer"/>
    <property type="evidence" value="ECO:0007669"/>
    <property type="project" value="UniProtKB-SubCell"/>
</dbReference>
<keyword evidence="3" id="KW-1133">Transmembrane helix</keyword>
<reference evidence="6 7" key="1">
    <citation type="submission" date="2022-07" db="EMBL/GenBank/DDBJ databases">
        <title>Two temperate virus in Haloterrigena jeotgali A29.</title>
        <authorList>
            <person name="Deng X."/>
        </authorList>
    </citation>
    <scope>NUCLEOTIDE SEQUENCE [LARGE SCALE GENOMIC DNA]</scope>
    <source>
        <strain evidence="6 7">A29</strain>
    </source>
</reference>
<evidence type="ECO:0000259" key="5">
    <source>
        <dbReference type="Pfam" id="PF25162"/>
    </source>
</evidence>
<protein>
    <submittedName>
        <fullName evidence="6">PGF-CTERM sorting domain-containing protein</fullName>
    </submittedName>
</protein>